<reference evidence="2" key="1">
    <citation type="journal article" date="2020" name="Stud. Mycol.">
        <title>101 Dothideomycetes genomes: a test case for predicting lifestyles and emergence of pathogens.</title>
        <authorList>
            <person name="Haridas S."/>
            <person name="Albert R."/>
            <person name="Binder M."/>
            <person name="Bloem J."/>
            <person name="Labutti K."/>
            <person name="Salamov A."/>
            <person name="Andreopoulos B."/>
            <person name="Baker S."/>
            <person name="Barry K."/>
            <person name="Bills G."/>
            <person name="Bluhm B."/>
            <person name="Cannon C."/>
            <person name="Castanera R."/>
            <person name="Culley D."/>
            <person name="Daum C."/>
            <person name="Ezra D."/>
            <person name="Gonzalez J."/>
            <person name="Henrissat B."/>
            <person name="Kuo A."/>
            <person name="Liang C."/>
            <person name="Lipzen A."/>
            <person name="Lutzoni F."/>
            <person name="Magnuson J."/>
            <person name="Mondo S."/>
            <person name="Nolan M."/>
            <person name="Ohm R."/>
            <person name="Pangilinan J."/>
            <person name="Park H.-J."/>
            <person name="Ramirez L."/>
            <person name="Alfaro M."/>
            <person name="Sun H."/>
            <person name="Tritt A."/>
            <person name="Yoshinaga Y."/>
            <person name="Zwiers L.-H."/>
            <person name="Turgeon B."/>
            <person name="Goodwin S."/>
            <person name="Spatafora J."/>
            <person name="Crous P."/>
            <person name="Grigoriev I."/>
        </authorList>
    </citation>
    <scope>NUCLEOTIDE SEQUENCE</scope>
    <source>
        <strain evidence="2">CBS 121410</strain>
    </source>
</reference>
<organism evidence="2 3">
    <name type="scientific">Saccharata proteae CBS 121410</name>
    <dbReference type="NCBI Taxonomy" id="1314787"/>
    <lineage>
        <taxon>Eukaryota</taxon>
        <taxon>Fungi</taxon>
        <taxon>Dikarya</taxon>
        <taxon>Ascomycota</taxon>
        <taxon>Pezizomycotina</taxon>
        <taxon>Dothideomycetes</taxon>
        <taxon>Dothideomycetes incertae sedis</taxon>
        <taxon>Botryosphaeriales</taxon>
        <taxon>Saccharataceae</taxon>
        <taxon>Saccharata</taxon>
    </lineage>
</organism>
<protein>
    <submittedName>
        <fullName evidence="2">Uncharacterized protein</fullName>
    </submittedName>
</protein>
<evidence type="ECO:0000313" key="2">
    <source>
        <dbReference type="EMBL" id="KAF2088360.1"/>
    </source>
</evidence>
<keyword evidence="3" id="KW-1185">Reference proteome</keyword>
<dbReference type="EMBL" id="ML978717">
    <property type="protein sequence ID" value="KAF2088360.1"/>
    <property type="molecule type" value="Genomic_DNA"/>
</dbReference>
<dbReference type="AlphaFoldDB" id="A0A9P4HUM7"/>
<name>A0A9P4HUM7_9PEZI</name>
<evidence type="ECO:0000256" key="1">
    <source>
        <dbReference type="SAM" id="MobiDB-lite"/>
    </source>
</evidence>
<proteinExistence type="predicted"/>
<sequence length="236" mass="26165">MDDQQVAACKSVVTQIAAMLESDPNMWETYLPSARGVVTAIDAVSSIETTDWTWIVEVLQNLAFVEPDEGGVTDIGNWCLSQWLAILEHNPDYWPALKGLGQYWLYRAQPALSRIHEQERSSSSSSGKSYGATSRSEEGARISSPEYVEARGLLAPSIENYAKAVQTAYAEGSLSGNLLEKAAEAHMSIGNVTSSRSNQQYFCQVVRYLQMAEGIADYQMPQHLQEWLDEYSPLLS</sequence>
<dbReference type="OrthoDB" id="5366687at2759"/>
<feature type="compositionally biased region" description="Low complexity" evidence="1">
    <location>
        <begin position="121"/>
        <end position="134"/>
    </location>
</feature>
<feature type="region of interest" description="Disordered" evidence="1">
    <location>
        <begin position="116"/>
        <end position="142"/>
    </location>
</feature>
<gene>
    <name evidence="2" type="ORF">K490DRAFT_65036</name>
</gene>
<evidence type="ECO:0000313" key="3">
    <source>
        <dbReference type="Proteomes" id="UP000799776"/>
    </source>
</evidence>
<accession>A0A9P4HUM7</accession>
<dbReference type="Proteomes" id="UP000799776">
    <property type="component" value="Unassembled WGS sequence"/>
</dbReference>
<comment type="caution">
    <text evidence="2">The sequence shown here is derived from an EMBL/GenBank/DDBJ whole genome shotgun (WGS) entry which is preliminary data.</text>
</comment>